<feature type="region of interest" description="Disordered" evidence="1">
    <location>
        <begin position="240"/>
        <end position="298"/>
    </location>
</feature>
<feature type="compositionally biased region" description="Low complexity" evidence="1">
    <location>
        <begin position="139"/>
        <end position="163"/>
    </location>
</feature>
<dbReference type="AlphaFoldDB" id="A0A1E1WNB8"/>
<feature type="compositionally biased region" description="Low complexity" evidence="1">
    <location>
        <begin position="240"/>
        <end position="249"/>
    </location>
</feature>
<feature type="region of interest" description="Disordered" evidence="1">
    <location>
        <begin position="139"/>
        <end position="227"/>
    </location>
</feature>
<feature type="non-terminal residue" evidence="2">
    <location>
        <position position="460"/>
    </location>
</feature>
<feature type="compositionally biased region" description="Basic residues" evidence="1">
    <location>
        <begin position="97"/>
        <end position="107"/>
    </location>
</feature>
<feature type="non-terminal residue" evidence="2">
    <location>
        <position position="1"/>
    </location>
</feature>
<proteinExistence type="predicted"/>
<evidence type="ECO:0000256" key="1">
    <source>
        <dbReference type="SAM" id="MobiDB-lite"/>
    </source>
</evidence>
<dbReference type="EMBL" id="GDQN01002531">
    <property type="protein sequence ID" value="JAT88523.1"/>
    <property type="molecule type" value="Transcribed_RNA"/>
</dbReference>
<feature type="compositionally biased region" description="Gly residues" evidence="1">
    <location>
        <begin position="17"/>
        <end position="28"/>
    </location>
</feature>
<accession>A0A1E1WNB8</accession>
<reference evidence="2" key="1">
    <citation type="submission" date="2015-09" db="EMBL/GenBank/DDBJ databases">
        <title>De novo assembly of Pectinophora gossypiella (Pink Bollworm) gut transcriptome.</title>
        <authorList>
            <person name="Tassone E.E."/>
        </authorList>
    </citation>
    <scope>NUCLEOTIDE SEQUENCE</scope>
</reference>
<feature type="compositionally biased region" description="Low complexity" evidence="1">
    <location>
        <begin position="206"/>
        <end position="216"/>
    </location>
</feature>
<feature type="region of interest" description="Disordered" evidence="1">
    <location>
        <begin position="88"/>
        <end position="113"/>
    </location>
</feature>
<gene>
    <name evidence="2" type="ORF">g.16384</name>
</gene>
<organism evidence="2">
    <name type="scientific">Pectinophora gossypiella</name>
    <name type="common">Cotton pink bollworm</name>
    <name type="synonym">Depressaria gossypiella</name>
    <dbReference type="NCBI Taxonomy" id="13191"/>
    <lineage>
        <taxon>Eukaryota</taxon>
        <taxon>Metazoa</taxon>
        <taxon>Ecdysozoa</taxon>
        <taxon>Arthropoda</taxon>
        <taxon>Hexapoda</taxon>
        <taxon>Insecta</taxon>
        <taxon>Pterygota</taxon>
        <taxon>Neoptera</taxon>
        <taxon>Endopterygota</taxon>
        <taxon>Lepidoptera</taxon>
        <taxon>Glossata</taxon>
        <taxon>Ditrysia</taxon>
        <taxon>Gelechioidea</taxon>
        <taxon>Gelechiidae</taxon>
        <taxon>Apatetrinae</taxon>
        <taxon>Pectinophora</taxon>
    </lineage>
</organism>
<protein>
    <submittedName>
        <fullName evidence="2">Uncharacterized protein</fullName>
    </submittedName>
</protein>
<sequence length="460" mass="48210">AGARRAGPSPRHRQPRGVGGGAARGGGAAAAVAAAGVLAQAPERQEQVLQEEDVRTVPLHLRAGVPQHVLADAAHHQRHVPPVRRVPGRAQHEPHRARGAHPRRARPHPAQARHALPAVVRGARRARGGAQPRVQVRVEQQVGQPPRRRAAAVPGGVRAAAGRARPRARLREPRGAALRPRHQQPARALRPPAGPPAARVRRLRQGARLPARGPVRAPRRVDRAGAPAGRAQGVLLRAAGAPQHHQGAQVLRGARRRVRDADHAARRPAEPARPAAHVPQEEDDTQAADGADPVQRLPVPQHVPLPVARAARHRRGDRAAAGRGLERADAARAAAVQAGGRQAVALLVPRVQPVLPGLAAARARLGGRRAALHAHAAARVPHAQLHQARPVREGVPRDGPRAGAAQPLPAVVPRRGVLVVLAAHGGGAAAALPRRLRHGAVQDVQGAARAARARRGAVAL</sequence>
<name>A0A1E1WNB8_PECGO</name>
<feature type="region of interest" description="Disordered" evidence="1">
    <location>
        <begin position="1"/>
        <end position="28"/>
    </location>
</feature>
<evidence type="ECO:0000313" key="2">
    <source>
        <dbReference type="EMBL" id="JAT88523.1"/>
    </source>
</evidence>
<feature type="compositionally biased region" description="Basic and acidic residues" evidence="1">
    <location>
        <begin position="259"/>
        <end position="270"/>
    </location>
</feature>